<keyword evidence="4" id="KW-1185">Reference proteome</keyword>
<sequence>MYGRQRIVFYIIMALMLIGLLSNLRAFIIPVIVFGVVFLLYKFPPTSLRGKFRSFKAPGGNRNSRGPIDLNHTKPKRKKYPFTVIQGNKKDDDDDTPTYH</sequence>
<gene>
    <name evidence="3" type="ORF">ACFSUF_05410</name>
</gene>
<feature type="transmembrane region" description="Helical" evidence="2">
    <location>
        <begin position="7"/>
        <end position="40"/>
    </location>
</feature>
<dbReference type="EMBL" id="JBHUME010000005">
    <property type="protein sequence ID" value="MFD2611859.1"/>
    <property type="molecule type" value="Genomic_DNA"/>
</dbReference>
<evidence type="ECO:0000313" key="3">
    <source>
        <dbReference type="EMBL" id="MFD2611859.1"/>
    </source>
</evidence>
<keyword evidence="2" id="KW-0472">Membrane</keyword>
<name>A0ABW5P9R5_9BACL</name>
<dbReference type="RefSeq" id="WP_377600893.1">
    <property type="nucleotide sequence ID" value="NZ_JBHUME010000005.1"/>
</dbReference>
<evidence type="ECO:0000256" key="1">
    <source>
        <dbReference type="SAM" id="MobiDB-lite"/>
    </source>
</evidence>
<reference evidence="4" key="1">
    <citation type="journal article" date="2019" name="Int. J. Syst. Evol. Microbiol.">
        <title>The Global Catalogue of Microorganisms (GCM) 10K type strain sequencing project: providing services to taxonomists for standard genome sequencing and annotation.</title>
        <authorList>
            <consortium name="The Broad Institute Genomics Platform"/>
            <consortium name="The Broad Institute Genome Sequencing Center for Infectious Disease"/>
            <person name="Wu L."/>
            <person name="Ma J."/>
        </authorList>
    </citation>
    <scope>NUCLEOTIDE SEQUENCE [LARGE SCALE GENOMIC DNA]</scope>
    <source>
        <strain evidence="4">KCTC 3950</strain>
    </source>
</reference>
<keyword evidence="2" id="KW-0812">Transmembrane</keyword>
<protein>
    <submittedName>
        <fullName evidence="3">Uncharacterized protein</fullName>
    </submittedName>
</protein>
<accession>A0ABW5P9R5</accession>
<organism evidence="3 4">
    <name type="scientific">Paenibacillus gansuensis</name>
    <dbReference type="NCBI Taxonomy" id="306542"/>
    <lineage>
        <taxon>Bacteria</taxon>
        <taxon>Bacillati</taxon>
        <taxon>Bacillota</taxon>
        <taxon>Bacilli</taxon>
        <taxon>Bacillales</taxon>
        <taxon>Paenibacillaceae</taxon>
        <taxon>Paenibacillus</taxon>
    </lineage>
</organism>
<keyword evidence="2" id="KW-1133">Transmembrane helix</keyword>
<proteinExistence type="predicted"/>
<evidence type="ECO:0000256" key="2">
    <source>
        <dbReference type="SAM" id="Phobius"/>
    </source>
</evidence>
<dbReference type="Proteomes" id="UP001597541">
    <property type="component" value="Unassembled WGS sequence"/>
</dbReference>
<evidence type="ECO:0000313" key="4">
    <source>
        <dbReference type="Proteomes" id="UP001597541"/>
    </source>
</evidence>
<comment type="caution">
    <text evidence="3">The sequence shown here is derived from an EMBL/GenBank/DDBJ whole genome shotgun (WGS) entry which is preliminary data.</text>
</comment>
<feature type="region of interest" description="Disordered" evidence="1">
    <location>
        <begin position="54"/>
        <end position="100"/>
    </location>
</feature>